<evidence type="ECO:0000256" key="7">
    <source>
        <dbReference type="ARBA" id="ARBA00022840"/>
    </source>
</evidence>
<dbReference type="SUPFAM" id="SSF54211">
    <property type="entry name" value="Ribosomal protein S5 domain 2-like"/>
    <property type="match status" value="1"/>
</dbReference>
<feature type="active site" evidence="9 11">
    <location>
        <position position="676"/>
    </location>
</feature>
<organism evidence="16 17">
    <name type="scientific">Bdellovibrio reynosensis</name>
    <dbReference type="NCBI Taxonomy" id="2835041"/>
    <lineage>
        <taxon>Bacteria</taxon>
        <taxon>Pseudomonadati</taxon>
        <taxon>Bdellovibrionota</taxon>
        <taxon>Bdellovibrionia</taxon>
        <taxon>Bdellovibrionales</taxon>
        <taxon>Pseudobdellovibrionaceae</taxon>
        <taxon>Bdellovibrio</taxon>
    </lineage>
</organism>
<keyword evidence="8 9" id="KW-0346">Stress response</keyword>
<dbReference type="InterPro" id="IPR008269">
    <property type="entry name" value="Lon_proteolytic"/>
</dbReference>
<dbReference type="EMBL" id="CP093442">
    <property type="protein sequence ID" value="UOF01884.1"/>
    <property type="molecule type" value="Genomic_DNA"/>
</dbReference>
<dbReference type="Proteomes" id="UP000830116">
    <property type="component" value="Chromosome"/>
</dbReference>
<dbReference type="CDD" id="cd19500">
    <property type="entry name" value="RecA-like_Lon"/>
    <property type="match status" value="1"/>
</dbReference>
<feature type="domain" description="Lon N-terminal" evidence="15">
    <location>
        <begin position="8"/>
        <end position="202"/>
    </location>
</feature>
<keyword evidence="2 9" id="KW-0963">Cytoplasm</keyword>
<dbReference type="InterPro" id="IPR027543">
    <property type="entry name" value="Lon_bac"/>
</dbReference>
<dbReference type="SMART" id="SM00382">
    <property type="entry name" value="AAA"/>
    <property type="match status" value="1"/>
</dbReference>
<keyword evidence="13" id="KW-0175">Coiled coil</keyword>
<dbReference type="InterPro" id="IPR003111">
    <property type="entry name" value="Lon_prtase_N"/>
</dbReference>
<sequence>MSYVSGFIPVIPLKNSVLFPDIAMPLRVGREKSISALQKALKENHWVVLLTQKNPDDNINKMEDLYSVGTLAKVESFRVDPDGSYNVLVKAHQRVRVVQTQETEGFFEVQSEGYEDRGVMDKKTEEALLSSLHLLSDELLDLLPGSAKQVKEMLDDIEDLTTLSNMVAAYADISVTEKQDILETATLKDRTLKLLDRLQELKERLKVQRGIRDKLNESFQQSQKETILREQMRVIREELGEGENGDLFSKFKERIEKAGMPLEAFELASNQLKRLETINSASPEYQMIRTHLELMLDLPWSKSSDQKEIDLDDAERILNEDHYGLEKIKGRILQHLAVMKLRKSHQGSILMFIGPPGVGKTSLGKSIARALGKKYVRVSLGGVRDDAEIRGHRRTYIGALPGRIISAIKKAGENDPVFVLDEIDKLTKGFGGDPASAMLEVLDPEQNNSFQDHYLDTPFDLSKVFFIATANSLEGIPLPLLDRMEVVDLSGYTIDEKKQIAQRYLWPKQLKEHGLDNESLKITEEALLKLLTHYTREAGVRDLQRKIATICKFMSLKLVKTDGRGLTVDVKDLEEILGSERFSSDMTETLLPPGVVTGLAWTPVGGDILFIESAQMAGTGQLLLTGQLGEVMQESAKIALSLLKSRLPLADPLLDFSKKDIHVHVPAGAIPKDGPSAGLTMVASMASLLLGKPVDPKLAMSGEISLRGSILPVGGIKEKVIAAHRAGVREVILCNKNEKDLKEIPKEILKDIQFHFVEDVNDVLKLTLGVELPRWERLPPPPPSPGTPPMIPTV</sequence>
<keyword evidence="7 9" id="KW-0067">ATP-binding</keyword>
<dbReference type="RefSeq" id="WP_243538504.1">
    <property type="nucleotide sequence ID" value="NZ_CP093442.1"/>
</dbReference>
<evidence type="ECO:0000259" key="15">
    <source>
        <dbReference type="PROSITE" id="PS51787"/>
    </source>
</evidence>
<dbReference type="NCBIfam" id="TIGR00763">
    <property type="entry name" value="lon"/>
    <property type="match status" value="1"/>
</dbReference>
<dbReference type="Gene3D" id="1.20.58.1480">
    <property type="match status" value="1"/>
</dbReference>
<dbReference type="InterPro" id="IPR054594">
    <property type="entry name" value="Lon_lid"/>
</dbReference>
<dbReference type="EC" id="3.4.21.53" evidence="9 10"/>
<feature type="coiled-coil region" evidence="13">
    <location>
        <begin position="188"/>
        <end position="218"/>
    </location>
</feature>
<feature type="domain" description="Lon proteolytic" evidence="14">
    <location>
        <begin position="590"/>
        <end position="770"/>
    </location>
</feature>
<dbReference type="InterPro" id="IPR003959">
    <property type="entry name" value="ATPase_AAA_core"/>
</dbReference>
<dbReference type="SMART" id="SM00464">
    <property type="entry name" value="LON"/>
    <property type="match status" value="1"/>
</dbReference>
<accession>A0ABY4CAZ3</accession>
<dbReference type="PIRSF" id="PIRSF001174">
    <property type="entry name" value="Lon_proteas"/>
    <property type="match status" value="1"/>
</dbReference>
<dbReference type="InterPro" id="IPR046336">
    <property type="entry name" value="Lon_prtase_N_sf"/>
</dbReference>
<comment type="subunit">
    <text evidence="9 10">Homohexamer. Organized in a ring with a central cavity.</text>
</comment>
<dbReference type="Gene3D" id="3.30.230.10">
    <property type="match status" value="1"/>
</dbReference>
<dbReference type="PANTHER" id="PTHR10046">
    <property type="entry name" value="ATP DEPENDENT LON PROTEASE FAMILY MEMBER"/>
    <property type="match status" value="1"/>
</dbReference>
<dbReference type="Pfam" id="PF05362">
    <property type="entry name" value="Lon_C"/>
    <property type="match status" value="1"/>
</dbReference>
<comment type="subcellular location">
    <subcellularLocation>
        <location evidence="1 9 10">Cytoplasm</location>
    </subcellularLocation>
</comment>
<name>A0ABY4CAZ3_9BACT</name>
<comment type="function">
    <text evidence="9">ATP-dependent serine protease that mediates the selective degradation of mutant and abnormal proteins as well as certain short-lived regulatory proteins. Required for cellular homeostasis and for survival from DNA damage and developmental changes induced by stress. Degrades polypeptides processively to yield small peptide fragments that are 5 to 10 amino acids long. Binds to DNA in a double-stranded, site-specific manner.</text>
</comment>
<dbReference type="InterPro" id="IPR015947">
    <property type="entry name" value="PUA-like_sf"/>
</dbReference>
<dbReference type="InterPro" id="IPR020568">
    <property type="entry name" value="Ribosomal_Su5_D2-typ_SF"/>
</dbReference>
<evidence type="ECO:0000259" key="14">
    <source>
        <dbReference type="PROSITE" id="PS51786"/>
    </source>
</evidence>
<dbReference type="Gene3D" id="1.20.5.5270">
    <property type="match status" value="1"/>
</dbReference>
<dbReference type="SUPFAM" id="SSF52540">
    <property type="entry name" value="P-loop containing nucleoside triphosphate hydrolases"/>
    <property type="match status" value="1"/>
</dbReference>
<dbReference type="InterPro" id="IPR004815">
    <property type="entry name" value="Lon_bac/euk-typ"/>
</dbReference>
<evidence type="ECO:0000256" key="3">
    <source>
        <dbReference type="ARBA" id="ARBA00022670"/>
    </source>
</evidence>
<keyword evidence="6 9" id="KW-0720">Serine protease</keyword>
<dbReference type="HAMAP" id="MF_01973">
    <property type="entry name" value="lon_bact"/>
    <property type="match status" value="1"/>
</dbReference>
<reference evidence="16" key="1">
    <citation type="submission" date="2022-03" db="EMBL/GenBank/DDBJ databases">
        <title>Genome Identification and Characterization of new species Bdellovibrio reynosense LBG001 sp. nov. from a Mexico soil sample.</title>
        <authorList>
            <person name="Camilli A."/>
            <person name="Ajao Y."/>
            <person name="Guo X."/>
        </authorList>
    </citation>
    <scope>NUCLEOTIDE SEQUENCE</scope>
    <source>
        <strain evidence="16">LBG001</strain>
    </source>
</reference>
<dbReference type="PROSITE" id="PS51786">
    <property type="entry name" value="LON_PROTEOLYTIC"/>
    <property type="match status" value="1"/>
</dbReference>
<keyword evidence="4 9" id="KW-0547">Nucleotide-binding</keyword>
<dbReference type="Gene3D" id="1.10.8.60">
    <property type="match status" value="1"/>
</dbReference>
<dbReference type="Pfam" id="PF00004">
    <property type="entry name" value="AAA"/>
    <property type="match status" value="1"/>
</dbReference>
<keyword evidence="17" id="KW-1185">Reference proteome</keyword>
<evidence type="ECO:0000256" key="10">
    <source>
        <dbReference type="PIRNR" id="PIRNR001174"/>
    </source>
</evidence>
<evidence type="ECO:0000313" key="17">
    <source>
        <dbReference type="Proteomes" id="UP000830116"/>
    </source>
</evidence>
<proteinExistence type="evidence at transcript level"/>
<evidence type="ECO:0000313" key="16">
    <source>
        <dbReference type="EMBL" id="UOF01884.1"/>
    </source>
</evidence>
<dbReference type="InterPro" id="IPR027065">
    <property type="entry name" value="Lon_Prtase"/>
</dbReference>
<dbReference type="Pfam" id="PF02190">
    <property type="entry name" value="LON_substr_bdg"/>
    <property type="match status" value="1"/>
</dbReference>
<evidence type="ECO:0000256" key="13">
    <source>
        <dbReference type="SAM" id="Coils"/>
    </source>
</evidence>
<feature type="binding site" evidence="9">
    <location>
        <begin position="354"/>
        <end position="361"/>
    </location>
    <ligand>
        <name>ATP</name>
        <dbReference type="ChEBI" id="CHEBI:30616"/>
    </ligand>
</feature>
<dbReference type="Gene3D" id="2.30.130.40">
    <property type="entry name" value="LON domain-like"/>
    <property type="match status" value="1"/>
</dbReference>
<comment type="catalytic activity">
    <reaction evidence="9 10 11">
        <text>Hydrolysis of proteins in presence of ATP.</text>
        <dbReference type="EC" id="3.4.21.53"/>
    </reaction>
</comment>
<keyword evidence="5 9" id="KW-0378">Hydrolase</keyword>
<dbReference type="InterPro" id="IPR027417">
    <property type="entry name" value="P-loop_NTPase"/>
</dbReference>
<dbReference type="Pfam" id="PF22667">
    <property type="entry name" value="Lon_lid"/>
    <property type="match status" value="1"/>
</dbReference>
<comment type="similarity">
    <text evidence="9 10 11 12">Belongs to the peptidase S16 family.</text>
</comment>
<dbReference type="PROSITE" id="PS51787">
    <property type="entry name" value="LON_N"/>
    <property type="match status" value="1"/>
</dbReference>
<evidence type="ECO:0000256" key="8">
    <source>
        <dbReference type="ARBA" id="ARBA00023016"/>
    </source>
</evidence>
<evidence type="ECO:0000256" key="6">
    <source>
        <dbReference type="ARBA" id="ARBA00022825"/>
    </source>
</evidence>
<dbReference type="SUPFAM" id="SSF88697">
    <property type="entry name" value="PUA domain-like"/>
    <property type="match status" value="1"/>
</dbReference>
<dbReference type="PRINTS" id="PR00830">
    <property type="entry name" value="ENDOLAPTASE"/>
</dbReference>
<dbReference type="InterPro" id="IPR003593">
    <property type="entry name" value="AAA+_ATPase"/>
</dbReference>
<protein>
    <recommendedName>
        <fullName evidence="9 10">Lon protease</fullName>
        <ecNumber evidence="9 10">3.4.21.53</ecNumber>
    </recommendedName>
    <alternativeName>
        <fullName evidence="9">ATP-dependent protease La</fullName>
    </alternativeName>
</protein>
<feature type="active site" evidence="9 11">
    <location>
        <position position="719"/>
    </location>
</feature>
<dbReference type="GO" id="GO:0004252">
    <property type="term" value="F:serine-type endopeptidase activity"/>
    <property type="evidence" value="ECO:0007669"/>
    <property type="project" value="UniProtKB-EC"/>
</dbReference>
<dbReference type="Gene3D" id="3.40.50.300">
    <property type="entry name" value="P-loop containing nucleotide triphosphate hydrolases"/>
    <property type="match status" value="1"/>
</dbReference>
<gene>
    <name evidence="9 16" type="primary">lon</name>
    <name evidence="16" type="ORF">MNR06_02810</name>
</gene>
<evidence type="ECO:0000256" key="9">
    <source>
        <dbReference type="HAMAP-Rule" id="MF_01973"/>
    </source>
</evidence>
<evidence type="ECO:0000256" key="5">
    <source>
        <dbReference type="ARBA" id="ARBA00022801"/>
    </source>
</evidence>
<dbReference type="InterPro" id="IPR014721">
    <property type="entry name" value="Ribsml_uS5_D2-typ_fold_subgr"/>
</dbReference>
<dbReference type="InterPro" id="IPR008268">
    <property type="entry name" value="Peptidase_S16_AS"/>
</dbReference>
<evidence type="ECO:0000256" key="2">
    <source>
        <dbReference type="ARBA" id="ARBA00022490"/>
    </source>
</evidence>
<dbReference type="PROSITE" id="PS01046">
    <property type="entry name" value="LON_SER"/>
    <property type="match status" value="1"/>
</dbReference>
<evidence type="ECO:0000256" key="4">
    <source>
        <dbReference type="ARBA" id="ARBA00022741"/>
    </source>
</evidence>
<evidence type="ECO:0000256" key="11">
    <source>
        <dbReference type="PROSITE-ProRule" id="PRU01122"/>
    </source>
</evidence>
<evidence type="ECO:0000256" key="1">
    <source>
        <dbReference type="ARBA" id="ARBA00004496"/>
    </source>
</evidence>
<keyword evidence="3 9" id="KW-0645">Protease</keyword>
<comment type="induction">
    <text evidence="9">By heat shock.</text>
</comment>
<evidence type="ECO:0000256" key="12">
    <source>
        <dbReference type="RuleBase" id="RU000591"/>
    </source>
</evidence>